<keyword evidence="3 5" id="KW-0460">Magnesium</keyword>
<evidence type="ECO:0000256" key="4">
    <source>
        <dbReference type="PIRSR" id="PIRSR015582-1"/>
    </source>
</evidence>
<evidence type="ECO:0000256" key="2">
    <source>
        <dbReference type="ARBA" id="ARBA00022723"/>
    </source>
</evidence>
<dbReference type="GO" id="GO:0000287">
    <property type="term" value="F:magnesium ion binding"/>
    <property type="evidence" value="ECO:0007669"/>
    <property type="project" value="TreeGrafter"/>
</dbReference>
<comment type="cofactor">
    <cofactor evidence="1">
        <name>Mg(2+)</name>
        <dbReference type="ChEBI" id="CHEBI:18420"/>
    </cofactor>
</comment>
<feature type="binding site" evidence="4">
    <location>
        <position position="66"/>
    </location>
    <ligand>
        <name>substrate</name>
    </ligand>
</feature>
<dbReference type="RefSeq" id="WP_033060814.1">
    <property type="nucleotide sequence ID" value="NZ_AZQQ01000099.1"/>
</dbReference>
<dbReference type="InterPro" id="IPR011206">
    <property type="entry name" value="Citrate_lyase_beta/mcl1/mcl2"/>
</dbReference>
<feature type="binding site" evidence="5">
    <location>
        <position position="143"/>
    </location>
    <ligand>
        <name>Mg(2+)</name>
        <dbReference type="ChEBI" id="CHEBI:18420"/>
    </ligand>
</feature>
<evidence type="ECO:0000256" key="5">
    <source>
        <dbReference type="PIRSR" id="PIRSR015582-2"/>
    </source>
</evidence>
<dbReference type="Pfam" id="PF03328">
    <property type="entry name" value="HpcH_HpaI"/>
    <property type="match status" value="1"/>
</dbReference>
<dbReference type="InterPro" id="IPR040442">
    <property type="entry name" value="Pyrv_kinase-like_dom_sf"/>
</dbReference>
<dbReference type="PANTHER" id="PTHR32308:SF10">
    <property type="entry name" value="CITRATE LYASE SUBUNIT BETA"/>
    <property type="match status" value="1"/>
</dbReference>
<dbReference type="eggNOG" id="COG2301">
    <property type="taxonomic scope" value="Bacteria"/>
</dbReference>
<organism evidence="7 8">
    <name type="scientific">Pseudomonas mandelii PD30</name>
    <dbReference type="NCBI Taxonomy" id="1419583"/>
    <lineage>
        <taxon>Bacteria</taxon>
        <taxon>Pseudomonadati</taxon>
        <taxon>Pseudomonadota</taxon>
        <taxon>Gammaproteobacteria</taxon>
        <taxon>Pseudomonadales</taxon>
        <taxon>Pseudomonadaceae</taxon>
        <taxon>Pseudomonas</taxon>
    </lineage>
</organism>
<dbReference type="Proteomes" id="UP000026739">
    <property type="component" value="Unassembled WGS sequence"/>
</dbReference>
<dbReference type="Gene3D" id="3.20.20.60">
    <property type="entry name" value="Phosphoenolpyruvate-binding domains"/>
    <property type="match status" value="1"/>
</dbReference>
<dbReference type="EMBL" id="AZQQ01000099">
    <property type="protein sequence ID" value="KDD66265.1"/>
    <property type="molecule type" value="Genomic_DNA"/>
</dbReference>
<feature type="binding site" evidence="4">
    <location>
        <position position="117"/>
    </location>
    <ligand>
        <name>substrate</name>
    </ligand>
</feature>
<evidence type="ECO:0000313" key="7">
    <source>
        <dbReference type="EMBL" id="KDD66265.1"/>
    </source>
</evidence>
<reference evidence="7 8" key="1">
    <citation type="submission" date="2013-12" db="EMBL/GenBank/DDBJ databases">
        <authorList>
            <person name="Formusa P.A."/>
            <person name="Habash M."/>
            <person name="Lee H."/>
            <person name="Trevors J.T."/>
        </authorList>
    </citation>
    <scope>NUCLEOTIDE SEQUENCE [LARGE SCALE GENOMIC DNA]</scope>
    <source>
        <strain evidence="7 8">PD30</strain>
    </source>
</reference>
<feature type="domain" description="HpcH/HpaI aldolase/citrate lyase" evidence="6">
    <location>
        <begin position="7"/>
        <end position="214"/>
    </location>
</feature>
<dbReference type="PIRSF" id="PIRSF015582">
    <property type="entry name" value="Cit_lyase_B"/>
    <property type="match status" value="1"/>
</dbReference>
<dbReference type="SUPFAM" id="SSF51621">
    <property type="entry name" value="Phosphoenolpyruvate/pyruvate domain"/>
    <property type="match status" value="1"/>
</dbReference>
<proteinExistence type="predicted"/>
<sequence length="271" mass="28891">MRPSIVRSALFVPATRPERIPKAIATGADRVIVDLEDAVQESLKEQARDNLERFLSENPQARILVRVNAPDHWAHAADLELCRRHAGVIGILLPKAESAAQVLTAAATEKPIWPIIESAKGLAALNEIASAQGVERLSFGSLDLGLDLNLTTGSPAAEEILSHARYAVLLSTRVAGLAPALDGVFPSIADTTGLHNTVQFARDMGFGGALCIHPNQVAIIHQALKPSPEELHWAHRIMDAASSGEGVFVMDGQMVDAPVIGRAQAILSRAN</sequence>
<dbReference type="AlphaFoldDB" id="A0A059KWP4"/>
<keyword evidence="2 5" id="KW-0479">Metal-binding</keyword>
<dbReference type="InterPro" id="IPR005000">
    <property type="entry name" value="Aldolase/citrate-lyase_domain"/>
</dbReference>
<evidence type="ECO:0000256" key="1">
    <source>
        <dbReference type="ARBA" id="ARBA00001946"/>
    </source>
</evidence>
<dbReference type="GO" id="GO:0006107">
    <property type="term" value="P:oxaloacetate metabolic process"/>
    <property type="evidence" value="ECO:0007669"/>
    <property type="project" value="TreeGrafter"/>
</dbReference>
<evidence type="ECO:0000313" key="8">
    <source>
        <dbReference type="Proteomes" id="UP000026739"/>
    </source>
</evidence>
<evidence type="ECO:0000256" key="3">
    <source>
        <dbReference type="ARBA" id="ARBA00022842"/>
    </source>
</evidence>
<feature type="binding site" evidence="5">
    <location>
        <position position="117"/>
    </location>
    <ligand>
        <name>Mg(2+)</name>
        <dbReference type="ChEBI" id="CHEBI:18420"/>
    </ligand>
</feature>
<evidence type="ECO:0000259" key="6">
    <source>
        <dbReference type="Pfam" id="PF03328"/>
    </source>
</evidence>
<comment type="caution">
    <text evidence="7">The sequence shown here is derived from an EMBL/GenBank/DDBJ whole genome shotgun (WGS) entry which is preliminary data.</text>
</comment>
<dbReference type="PANTHER" id="PTHR32308">
    <property type="entry name" value="LYASE BETA SUBUNIT, PUTATIVE (AFU_ORTHOLOGUE AFUA_4G13030)-RELATED"/>
    <property type="match status" value="1"/>
</dbReference>
<accession>A0A059KWP4</accession>
<name>A0A059KWP4_9PSED</name>
<protein>
    <submittedName>
        <fullName evidence="7">Host specificity protein</fullName>
    </submittedName>
</protein>
<dbReference type="InterPro" id="IPR015813">
    <property type="entry name" value="Pyrv/PenolPyrv_kinase-like_dom"/>
</dbReference>
<gene>
    <name evidence="7" type="ORF">V466_25305</name>
</gene>
<dbReference type="GO" id="GO:0003824">
    <property type="term" value="F:catalytic activity"/>
    <property type="evidence" value="ECO:0007669"/>
    <property type="project" value="InterPro"/>
</dbReference>